<feature type="domain" description="JmjC" evidence="5">
    <location>
        <begin position="1338"/>
        <end position="1552"/>
    </location>
</feature>
<dbReference type="Pfam" id="PF02373">
    <property type="entry name" value="JmjC"/>
    <property type="match status" value="1"/>
</dbReference>
<dbReference type="SUPFAM" id="SSF51197">
    <property type="entry name" value="Clavaminate synthase-like"/>
    <property type="match status" value="1"/>
</dbReference>
<keyword evidence="2" id="KW-0479">Metal-binding</keyword>
<evidence type="ECO:0000256" key="4">
    <source>
        <dbReference type="SAM" id="MobiDB-lite"/>
    </source>
</evidence>
<evidence type="ECO:0000256" key="2">
    <source>
        <dbReference type="ARBA" id="ARBA00022723"/>
    </source>
</evidence>
<sequence>MCSNNFSESDLFHMANCFVAIERMSPEFIATKLFNIPPCFVSLKRLASEEIRRIVQTKVFSNNSKTLAAERKSTFAPQLKKKRRKWAKCYTFGKKRRPQYNQIKIMASKDSFCDEKIFDTPEYPSVSNVSCDKQYQSASTKASTGTNITSMTTESSDNDEVIKRKFELQYGLIIPECYVKLDVLRPEREQFLSHYTQTRSGCQYEKTICKKFVKRTRPVAMKKETTHVKAVKRKRRKWSKTYLPQKKKRNQTKKALLQCKTDLMASEDNDIKMEIFSENSVRSSNAECVNKCTKECELKNKSEVVNKDECVKKCEELCKDSENVERNISEFNSNTEFIFNVNSSGKTGFTQLKKESVLNDPIDQYTKSVHDDVSSCHDVNSNIGESDISDIENNTALICNGNSICKMDPTGNDIDLEDPSYDHSDQTSCDDDNQVETAIDEPDRNVEYVKNTEEFVTDIKMEIFSETHISDAQCATKSTKDYQKLKIQSEVVGLIDECINKCEELCKTVNSKNVESDNISDLDIKTELICNGNFSCDTASTQVLKKEPEVIDLMDECVNTCEEFNSYQIMDSKTVDSDIGEFDSNTELVCNGNSVCNTDSIPESKKKSEDIDLMNECVNTCEEFSSYQIMGSKNVDNDDISDLDSNAVSICNGNSCRQTDSSVSPHLETFNVLSENFNEENSQCLKDQNSAENETQMLFNTSEYATTEDEYPYSKQYQPGFGAEKNDDNDYYSSDNICLINVQDNEAIETSLETLIKYNVGCCDQNSSSFLKNSENGTHALPSTEDYSNNFLLTTYDECSNNTQMEIDEKEKLRIDDINVMFSMGQYSNYNKSIEQQGIDMSPFLSSKNDTDVKCLHTGNGETSTHQHSVCQDRISQPEESLVTKNDNQEIQDQLEGFNKSTEYDYQVNCVSTLNSTLPFVDDIPLGTIPNFQNSDCISLKRSIFPAASMCCDCTSILNFQGNDEYACRFITFRKFFYYNNTTACTFFGCNDEINKEELDLLTNVPLQKKSISFYETFHKGKYILPKFLALLQEEVDLTFGLQPKYLRKFTGNYRDLCDSCSTTVFNRHWVCKYCAFVVCLHCFKDFKLCQENNRRFKCHWDVCSVGVIHTVKFFVLCEVIPRAYLNNLEARSKLIMPLLSGKSIDYFKLFRNVNNMFGECSKPDVNLLPFTGGNVEAEFKAEDVTPADLEIDEAELNLSGVPYSLMCNKRIIRLEDPSHPGNNKIFQKYWRLGLPIVFSGLEKKLKNNLWKPSTFLKESAEDDTVEVIDSRTGKAFTRNVKKFWNGFSNEQKKEIDENGLPYSFKLKDYPSTSDLKDVFPRRYADFAENAPMTAFTHRHGNLNLADHLPPAYVRPDLGPKLYVAYSTLNKLNKEHSSTNLHLDLTDAVNIMTFAKSKRSQKDFSIILHELEKLEAMDDYIKRAESILAQGKINSFNAHNLGAIWHIFHAKDTQKIRELLIKVSHERNKPILQSQDPIHDQTWYIDYELRKRLKEEYGVIGYNILQYVGDAVFIPAGATHQVRNLRDSIKIACDFFSPENVHSTISLIDEFRNVALGQSGHEDKLQVKNTLFHTAKDCLYVLEKEILKISNDCETNKSQP</sequence>
<dbReference type="GO" id="GO:0046872">
    <property type="term" value="F:metal ion binding"/>
    <property type="evidence" value="ECO:0007669"/>
    <property type="project" value="UniProtKB-KW"/>
</dbReference>
<dbReference type="InterPro" id="IPR003347">
    <property type="entry name" value="JmjC_dom"/>
</dbReference>
<dbReference type="EnsemblMetazoa" id="XM_024226066.1">
    <property type="protein sequence ID" value="XP_024081834.1"/>
    <property type="gene ID" value="LOC106670702"/>
</dbReference>
<dbReference type="GO" id="GO:0031490">
    <property type="term" value="F:chromatin DNA binding"/>
    <property type="evidence" value="ECO:0007669"/>
    <property type="project" value="TreeGrafter"/>
</dbReference>
<dbReference type="RefSeq" id="XP_014256736.1">
    <property type="nucleotide sequence ID" value="XM_014401250.2"/>
</dbReference>
<dbReference type="GO" id="GO:0032454">
    <property type="term" value="F:histone H3K9 demethylase activity"/>
    <property type="evidence" value="ECO:0007669"/>
    <property type="project" value="InterPro"/>
</dbReference>
<dbReference type="OrthoDB" id="1667110at2759"/>
<dbReference type="PROSITE" id="PS51184">
    <property type="entry name" value="JMJC"/>
    <property type="match status" value="1"/>
</dbReference>
<keyword evidence="7" id="KW-1185">Reference proteome</keyword>
<protein>
    <recommendedName>
        <fullName evidence="5">JmjC domain-containing protein</fullName>
    </recommendedName>
</protein>
<proteinExistence type="predicted"/>
<evidence type="ECO:0000313" key="7">
    <source>
        <dbReference type="Proteomes" id="UP000494040"/>
    </source>
</evidence>
<feature type="region of interest" description="Disordered" evidence="4">
    <location>
        <begin position="411"/>
        <end position="431"/>
    </location>
</feature>
<evidence type="ECO:0000259" key="5">
    <source>
        <dbReference type="PROSITE" id="PS51184"/>
    </source>
</evidence>
<dbReference type="PANTHER" id="PTHR12549:SF38">
    <property type="entry name" value="JMJC DOMAIN-CONTAINING HISTONE DEMETHYLASE 2, ISOFORM A"/>
    <property type="match status" value="1"/>
</dbReference>
<dbReference type="GO" id="GO:0000785">
    <property type="term" value="C:chromatin"/>
    <property type="evidence" value="ECO:0007669"/>
    <property type="project" value="TreeGrafter"/>
</dbReference>
<dbReference type="GO" id="GO:0006357">
    <property type="term" value="P:regulation of transcription by RNA polymerase II"/>
    <property type="evidence" value="ECO:0007669"/>
    <property type="project" value="TreeGrafter"/>
</dbReference>
<dbReference type="RefSeq" id="XP_024081834.1">
    <property type="nucleotide sequence ID" value="XM_024226066.1"/>
</dbReference>
<dbReference type="InterPro" id="IPR045109">
    <property type="entry name" value="LSDs-like"/>
</dbReference>
<evidence type="ECO:0000313" key="6">
    <source>
        <dbReference type="EnsemblMetazoa" id="XP_024081834.1"/>
    </source>
</evidence>
<dbReference type="SMART" id="SM00558">
    <property type="entry name" value="JmjC"/>
    <property type="match status" value="1"/>
</dbReference>
<dbReference type="GO" id="GO:0000118">
    <property type="term" value="C:histone deacetylase complex"/>
    <property type="evidence" value="ECO:0007669"/>
    <property type="project" value="TreeGrafter"/>
</dbReference>
<dbReference type="KEGG" id="clec:106670702"/>
<name>A0A8I6SHP6_CIMLE</name>
<dbReference type="PANTHER" id="PTHR12549">
    <property type="entry name" value="JMJC DOMAIN-CONTAINING HISTONE DEMETHYLATION PROTEIN"/>
    <property type="match status" value="1"/>
</dbReference>
<evidence type="ECO:0000256" key="3">
    <source>
        <dbReference type="ARBA" id="ARBA00023242"/>
    </source>
</evidence>
<evidence type="ECO:0000256" key="1">
    <source>
        <dbReference type="ARBA" id="ARBA00004123"/>
    </source>
</evidence>
<comment type="subcellular location">
    <subcellularLocation>
        <location evidence="1">Nucleus</location>
    </subcellularLocation>
</comment>
<dbReference type="GO" id="GO:0003712">
    <property type="term" value="F:transcription coregulator activity"/>
    <property type="evidence" value="ECO:0007669"/>
    <property type="project" value="TreeGrafter"/>
</dbReference>
<keyword evidence="3" id="KW-0539">Nucleus</keyword>
<dbReference type="Gene3D" id="2.60.120.650">
    <property type="entry name" value="Cupin"/>
    <property type="match status" value="1"/>
</dbReference>
<organism evidence="6 7">
    <name type="scientific">Cimex lectularius</name>
    <name type="common">Bed bug</name>
    <name type="synonym">Acanthia lectularia</name>
    <dbReference type="NCBI Taxonomy" id="79782"/>
    <lineage>
        <taxon>Eukaryota</taxon>
        <taxon>Metazoa</taxon>
        <taxon>Ecdysozoa</taxon>
        <taxon>Arthropoda</taxon>
        <taxon>Hexapoda</taxon>
        <taxon>Insecta</taxon>
        <taxon>Pterygota</taxon>
        <taxon>Neoptera</taxon>
        <taxon>Paraneoptera</taxon>
        <taxon>Hemiptera</taxon>
        <taxon>Heteroptera</taxon>
        <taxon>Panheteroptera</taxon>
        <taxon>Cimicomorpha</taxon>
        <taxon>Cimicidae</taxon>
        <taxon>Cimex</taxon>
    </lineage>
</organism>
<dbReference type="Proteomes" id="UP000494040">
    <property type="component" value="Unassembled WGS sequence"/>
</dbReference>
<reference evidence="6" key="1">
    <citation type="submission" date="2022-01" db="UniProtKB">
        <authorList>
            <consortium name="EnsemblMetazoa"/>
        </authorList>
    </citation>
    <scope>IDENTIFICATION</scope>
</reference>
<dbReference type="EnsemblMetazoa" id="XM_014401250.2">
    <property type="protein sequence ID" value="XP_014256736.1"/>
    <property type="gene ID" value="LOC106670702"/>
</dbReference>
<accession>A0A8I6SHP6</accession>
<dbReference type="GeneID" id="106670702"/>